<dbReference type="PANTHER" id="PTHR12546:SF44">
    <property type="entry name" value="DYSFERLIN"/>
    <property type="match status" value="1"/>
</dbReference>
<dbReference type="FunFam" id="2.60.40.150:FF:000037">
    <property type="entry name" value="dysferlin isoform X2"/>
    <property type="match status" value="1"/>
</dbReference>
<feature type="region of interest" description="Disordered" evidence="6">
    <location>
        <begin position="65"/>
        <end position="128"/>
    </location>
</feature>
<accession>A0A4Z2GKJ8</accession>
<feature type="compositionally biased region" description="Pro residues" evidence="6">
    <location>
        <begin position="13"/>
        <end position="28"/>
    </location>
</feature>
<dbReference type="PANTHER" id="PTHR12546">
    <property type="entry name" value="FER-1-LIKE"/>
    <property type="match status" value="1"/>
</dbReference>
<sequence>MQATLTLQVSYVPPPGSAAMYQPPPHPEAPSHNINNPNVELDTLTMISLDTLGEEDTESMIMLEPAEDQGPDDGRSMAATGPQGGPSGRESPTAQTPKRSPPAYNAHGGLRKRRRGASGQTKPLANKPQDIQVRVRIIEGRQLPGINIQPVVKITVAGQSKRTRIRKGNSPYFDETFFLNFFETPADLFDEPVFITVSPARLRVESSSRRFGSDREGHCFLRKWLLLCDPDDLSAGVKGYLKVSLLVLAAGDEPPPDKRECVEDKEDIEGNLLRPAGLSLRGATFTLRIFRAEDLPQMDDAFVDGMRQIFGFDSNRKNLVDPLVEVHFAGKTVCTKILEKNANPQWNQSLSLPIRFPSMCEKMRIRILDWDRASHNDVIGTTHLCMSKISAPGGQIDVDDSLGFLPTFGPCFVNLYGSAREFTAFNDPHEALNLGKGEGVAYRGRVLLELTTKLEDKPEQKSEDIPPDDLLVVEKFLRKRKFSLFVAFYSATLLQDVDDAVQFEVSVGNYGNKFDYTCLPLASATQFSRAVFDGCHYYYLPWGNVKPVVVLSSEWEDIRPRIEALNMLLAIIERLVRKRRKRRERRVEPASNTCEANLQRVQLDVKAGGDLEEVELRVVELLDQVITDCRHNFWFHKEPFSQNPYAIVSFLHQSQKTVTVRNSLNPTWDQTLIFYEVEIFGDLEATIAAPPNVVVELYDQDTYGADEFMGRCVCTPTLTASPQLAWFPGDIMTSTHVLDELMFPGFLSENLQQWPEESDLPPPPPQREPNVFVVPQGIKPVLQRTAIEVLAWGVRNLKSFQLASITSPSLQVECGGVTLQSCVIRSMKKKPNFDVNTLLLDVRLPREDLYMPPIVIKVIDNRQFGRKPVVGQCSIRSLEEYRCTPEEEEEEEEEGGWRRETPQATGGEVFIDIDDREPLMPDQVETDVNNNNNKC</sequence>
<dbReference type="Proteomes" id="UP000314294">
    <property type="component" value="Unassembled WGS sequence"/>
</dbReference>
<dbReference type="EMBL" id="SRLO01000517">
    <property type="protein sequence ID" value="TNN53383.1"/>
    <property type="molecule type" value="Genomic_DNA"/>
</dbReference>
<dbReference type="InterPro" id="IPR037721">
    <property type="entry name" value="Ferlin"/>
</dbReference>
<feature type="domain" description="C2" evidence="7">
    <location>
        <begin position="763"/>
        <end position="891"/>
    </location>
</feature>
<feature type="domain" description="C2" evidence="7">
    <location>
        <begin position="264"/>
        <end position="400"/>
    </location>
</feature>
<dbReference type="GO" id="GO:0033292">
    <property type="term" value="P:T-tubule organization"/>
    <property type="evidence" value="ECO:0007669"/>
    <property type="project" value="TreeGrafter"/>
</dbReference>
<organism evidence="8 9">
    <name type="scientific">Liparis tanakae</name>
    <name type="common">Tanaka's snailfish</name>
    <dbReference type="NCBI Taxonomy" id="230148"/>
    <lineage>
        <taxon>Eukaryota</taxon>
        <taxon>Metazoa</taxon>
        <taxon>Chordata</taxon>
        <taxon>Craniata</taxon>
        <taxon>Vertebrata</taxon>
        <taxon>Euteleostomi</taxon>
        <taxon>Actinopterygii</taxon>
        <taxon>Neopterygii</taxon>
        <taxon>Teleostei</taxon>
        <taxon>Neoteleostei</taxon>
        <taxon>Acanthomorphata</taxon>
        <taxon>Eupercaria</taxon>
        <taxon>Perciformes</taxon>
        <taxon>Cottioidei</taxon>
        <taxon>Cottales</taxon>
        <taxon>Liparidae</taxon>
        <taxon>Liparis</taxon>
    </lineage>
</organism>
<proteinExistence type="predicted"/>
<dbReference type="Pfam" id="PF00168">
    <property type="entry name" value="C2"/>
    <property type="match status" value="4"/>
</dbReference>
<feature type="region of interest" description="Disordered" evidence="6">
    <location>
        <begin position="884"/>
        <end position="935"/>
    </location>
</feature>
<dbReference type="InterPro" id="IPR035892">
    <property type="entry name" value="C2_domain_sf"/>
</dbReference>
<dbReference type="Gene3D" id="2.60.40.150">
    <property type="entry name" value="C2 domain"/>
    <property type="match status" value="3"/>
</dbReference>
<keyword evidence="9" id="KW-1185">Reference proteome</keyword>
<feature type="domain" description="C2" evidence="7">
    <location>
        <begin position="114"/>
        <end position="244"/>
    </location>
</feature>
<keyword evidence="2" id="KW-0812">Transmembrane</keyword>
<dbReference type="OrthoDB" id="270970at2759"/>
<dbReference type="CDD" id="cd04018">
    <property type="entry name" value="C2C_Ferlin"/>
    <property type="match status" value="1"/>
</dbReference>
<dbReference type="PROSITE" id="PS50004">
    <property type="entry name" value="C2"/>
    <property type="match status" value="4"/>
</dbReference>
<dbReference type="SMART" id="SM01202">
    <property type="entry name" value="FerI"/>
    <property type="match status" value="1"/>
</dbReference>
<keyword evidence="4" id="KW-1133">Transmembrane helix</keyword>
<evidence type="ECO:0000256" key="1">
    <source>
        <dbReference type="ARBA" id="ARBA00004167"/>
    </source>
</evidence>
<evidence type="ECO:0000256" key="5">
    <source>
        <dbReference type="ARBA" id="ARBA00023136"/>
    </source>
</evidence>
<dbReference type="AlphaFoldDB" id="A0A4Z2GKJ8"/>
<keyword evidence="5" id="KW-0472">Membrane</keyword>
<name>A0A4Z2GKJ8_9TELE</name>
<dbReference type="GO" id="GO:0006906">
    <property type="term" value="P:vesicle fusion"/>
    <property type="evidence" value="ECO:0007669"/>
    <property type="project" value="TreeGrafter"/>
</dbReference>
<dbReference type="GO" id="GO:0001778">
    <property type="term" value="P:plasma membrane repair"/>
    <property type="evidence" value="ECO:0007669"/>
    <property type="project" value="TreeGrafter"/>
</dbReference>
<evidence type="ECO:0000259" key="7">
    <source>
        <dbReference type="PROSITE" id="PS50004"/>
    </source>
</evidence>
<dbReference type="InterPro" id="IPR037722">
    <property type="entry name" value="C2C_Ferlin"/>
</dbReference>
<keyword evidence="3" id="KW-0677">Repeat</keyword>
<evidence type="ECO:0000313" key="9">
    <source>
        <dbReference type="Proteomes" id="UP000314294"/>
    </source>
</evidence>
<dbReference type="InterPro" id="IPR000008">
    <property type="entry name" value="C2_dom"/>
</dbReference>
<feature type="domain" description="C2" evidence="7">
    <location>
        <begin position="595"/>
        <end position="731"/>
    </location>
</feature>
<evidence type="ECO:0000256" key="2">
    <source>
        <dbReference type="ARBA" id="ARBA00022692"/>
    </source>
</evidence>
<comment type="subcellular location">
    <subcellularLocation>
        <location evidence="1">Membrane</location>
        <topology evidence="1">Single-pass membrane protein</topology>
    </subcellularLocation>
</comment>
<dbReference type="GO" id="GO:0031410">
    <property type="term" value="C:cytoplasmic vesicle"/>
    <property type="evidence" value="ECO:0007669"/>
    <property type="project" value="TreeGrafter"/>
</dbReference>
<evidence type="ECO:0000256" key="6">
    <source>
        <dbReference type="SAM" id="MobiDB-lite"/>
    </source>
</evidence>
<gene>
    <name evidence="8" type="primary">DYSF_2</name>
    <name evidence="8" type="ORF">EYF80_036370</name>
</gene>
<dbReference type="GO" id="GO:0002281">
    <property type="term" value="P:macrophage activation involved in immune response"/>
    <property type="evidence" value="ECO:0007669"/>
    <property type="project" value="TreeGrafter"/>
</dbReference>
<feature type="compositionally biased region" description="Polar residues" evidence="6">
    <location>
        <begin position="926"/>
        <end position="935"/>
    </location>
</feature>
<evidence type="ECO:0000313" key="8">
    <source>
        <dbReference type="EMBL" id="TNN53383.1"/>
    </source>
</evidence>
<dbReference type="GO" id="GO:0002280">
    <property type="term" value="P:monocyte activation involved in immune response"/>
    <property type="evidence" value="ECO:0007669"/>
    <property type="project" value="TreeGrafter"/>
</dbReference>
<dbReference type="Pfam" id="PF08151">
    <property type="entry name" value="FerI"/>
    <property type="match status" value="1"/>
</dbReference>
<reference evidence="8 9" key="1">
    <citation type="submission" date="2019-03" db="EMBL/GenBank/DDBJ databases">
        <title>First draft genome of Liparis tanakae, snailfish: a comprehensive survey of snailfish specific genes.</title>
        <authorList>
            <person name="Kim W."/>
            <person name="Song I."/>
            <person name="Jeong J.-H."/>
            <person name="Kim D."/>
            <person name="Kim S."/>
            <person name="Ryu S."/>
            <person name="Song J.Y."/>
            <person name="Lee S.K."/>
        </authorList>
    </citation>
    <scope>NUCLEOTIDE SEQUENCE [LARGE SCALE GENOMIC DNA]</scope>
    <source>
        <tissue evidence="8">Muscle</tissue>
    </source>
</reference>
<dbReference type="GO" id="GO:0030315">
    <property type="term" value="C:T-tubule"/>
    <property type="evidence" value="ECO:0007669"/>
    <property type="project" value="TreeGrafter"/>
</dbReference>
<protein>
    <submittedName>
        <fullName evidence="8">Dysferlin</fullName>
    </submittedName>
</protein>
<dbReference type="InterPro" id="IPR037720">
    <property type="entry name" value="C2B_Ferlin"/>
</dbReference>
<feature type="region of interest" description="Disordered" evidence="6">
    <location>
        <begin position="13"/>
        <end position="37"/>
    </location>
</feature>
<dbReference type="SMART" id="SM00239">
    <property type="entry name" value="C2"/>
    <property type="match status" value="3"/>
</dbReference>
<dbReference type="GO" id="GO:0050765">
    <property type="term" value="P:negative regulation of phagocytosis"/>
    <property type="evidence" value="ECO:0007669"/>
    <property type="project" value="TreeGrafter"/>
</dbReference>
<dbReference type="InterPro" id="IPR012968">
    <property type="entry name" value="FerIin_dom"/>
</dbReference>
<evidence type="ECO:0000256" key="4">
    <source>
        <dbReference type="ARBA" id="ARBA00022989"/>
    </source>
</evidence>
<evidence type="ECO:0000256" key="3">
    <source>
        <dbReference type="ARBA" id="ARBA00022737"/>
    </source>
</evidence>
<dbReference type="CDD" id="cd04011">
    <property type="entry name" value="C2B_Ferlin"/>
    <property type="match status" value="1"/>
</dbReference>
<dbReference type="SUPFAM" id="SSF49562">
    <property type="entry name" value="C2 domain (Calcium/lipid-binding domain, CaLB)"/>
    <property type="match status" value="4"/>
</dbReference>
<comment type="caution">
    <text evidence="8">The sequence shown here is derived from an EMBL/GenBank/DDBJ whole genome shotgun (WGS) entry which is preliminary data.</text>
</comment>